<sequence>MEKSYISLSVAIKALQEEGYTEDFNLCDAGVENKSKKSVHAATDLEVVKFYRFEGMTNPDDNTILYVIETSKGEKGLLVDAYGAYSGNVPKDLIEKLRLT</sequence>
<reference evidence="1" key="1">
    <citation type="journal article" date="2014" name="Int. J. Syst. Evol. Microbiol.">
        <title>Complete genome of a new Firmicutes species belonging to the dominant human colonic microbiota ('Ruminococcus bicirculans') reveals two chromosomes and a selective capacity to utilize plant glucans.</title>
        <authorList>
            <consortium name="NISC Comparative Sequencing Program"/>
            <person name="Wegmann U."/>
            <person name="Louis P."/>
            <person name="Goesmann A."/>
            <person name="Henrissat B."/>
            <person name="Duncan S.H."/>
            <person name="Flint H.J."/>
        </authorList>
    </citation>
    <scope>NUCLEOTIDE SEQUENCE</scope>
    <source>
        <strain evidence="1">CECT 8869</strain>
    </source>
</reference>
<evidence type="ECO:0000313" key="2">
    <source>
        <dbReference type="Proteomes" id="UP001168579"/>
    </source>
</evidence>
<dbReference type="EMBL" id="JAUKUC010000001">
    <property type="protein sequence ID" value="MDO1513997.1"/>
    <property type="molecule type" value="Genomic_DNA"/>
</dbReference>
<dbReference type="RefSeq" id="WP_089259697.1">
    <property type="nucleotide sequence ID" value="NZ_JAUKUC010000001.1"/>
</dbReference>
<proteinExistence type="predicted"/>
<keyword evidence="2" id="KW-1185">Reference proteome</keyword>
<dbReference type="Proteomes" id="UP001168579">
    <property type="component" value="Unassembled WGS sequence"/>
</dbReference>
<protein>
    <submittedName>
        <fullName evidence="1">Phosphoribosylpyrophosphate synthetase</fullName>
    </submittedName>
</protein>
<accession>A0ABT8RSU6</accession>
<gene>
    <name evidence="1" type="ORF">Q2T41_15155</name>
</gene>
<organism evidence="1 2">
    <name type="scientific">Maribacter confluentis</name>
    <dbReference type="NCBI Taxonomy" id="1656093"/>
    <lineage>
        <taxon>Bacteria</taxon>
        <taxon>Pseudomonadati</taxon>
        <taxon>Bacteroidota</taxon>
        <taxon>Flavobacteriia</taxon>
        <taxon>Flavobacteriales</taxon>
        <taxon>Flavobacteriaceae</taxon>
        <taxon>Maribacter</taxon>
    </lineage>
</organism>
<name>A0ABT8RSU6_9FLAO</name>
<reference evidence="1" key="2">
    <citation type="submission" date="2023-06" db="EMBL/GenBank/DDBJ databases">
        <authorList>
            <person name="Lucena T."/>
            <person name="Sun Q."/>
        </authorList>
    </citation>
    <scope>NUCLEOTIDE SEQUENCE</scope>
    <source>
        <strain evidence="1">CECT 8869</strain>
    </source>
</reference>
<comment type="caution">
    <text evidence="1">The sequence shown here is derived from an EMBL/GenBank/DDBJ whole genome shotgun (WGS) entry which is preliminary data.</text>
</comment>
<evidence type="ECO:0000313" key="1">
    <source>
        <dbReference type="EMBL" id="MDO1513997.1"/>
    </source>
</evidence>